<reference evidence="1 2" key="1">
    <citation type="submission" date="2022-02" db="EMBL/GenBank/DDBJ databases">
        <authorList>
            <person name="Tian F."/>
            <person name="Li J."/>
            <person name="Li F."/>
            <person name="Tong Y."/>
        </authorList>
    </citation>
    <scope>NUCLEOTIDE SEQUENCE [LARGE SCALE GENOMIC DNA]</scope>
</reference>
<evidence type="ECO:0000313" key="1">
    <source>
        <dbReference type="EMBL" id="UNY47068.1"/>
    </source>
</evidence>
<dbReference type="Pfam" id="PF17527">
    <property type="entry name" value="ALC"/>
    <property type="match status" value="1"/>
</dbReference>
<protein>
    <recommendedName>
        <fullName evidence="3">Inhibitor of host transcription</fullName>
    </recommendedName>
</protein>
<keyword evidence="2" id="KW-1185">Reference proteome</keyword>
<name>A0AAE9G9C1_9CAUD</name>
<accession>A0AAE9G9C1</accession>
<sequence length="175" mass="19819">MKYYPNTVNVTEVVEHFAPNGTTDGIQVFNEKGRPVGYLTDLKIKFCQKSNAKVKAKASQKLRAAERKEIISDLVEEMILFLRSELRVGDVFVNETMPNVDVNGERFYVIIGNSLDSSIRLNIRHKEFVADDFNDILVGGYTAKCHDETDIHNVMFSSLSKEDVAFIINQLADKI</sequence>
<organism evidence="1 2">
    <name type="scientific">Cronobacter phage LPCS28</name>
    <dbReference type="NCBI Taxonomy" id="2924885"/>
    <lineage>
        <taxon>Viruses</taxon>
        <taxon>Duplodnaviria</taxon>
        <taxon>Heunggongvirae</taxon>
        <taxon>Uroviricota</taxon>
        <taxon>Caudoviricetes</taxon>
        <taxon>Pantevenvirales</taxon>
        <taxon>Straboviridae</taxon>
        <taxon>Nanhuvirus</taxon>
        <taxon>Nanhuvirus LPCS28</taxon>
    </lineage>
</organism>
<evidence type="ECO:0008006" key="3">
    <source>
        <dbReference type="Google" id="ProtNLM"/>
    </source>
</evidence>
<dbReference type="Proteomes" id="UP000832072">
    <property type="component" value="Segment"/>
</dbReference>
<gene>
    <name evidence="1" type="ORF">EHEKIMEA_00186</name>
</gene>
<dbReference type="GO" id="GO:0039653">
    <property type="term" value="P:symbiont-mediated suppression of host transcription"/>
    <property type="evidence" value="ECO:0007669"/>
    <property type="project" value="InterPro"/>
</dbReference>
<evidence type="ECO:0000313" key="2">
    <source>
        <dbReference type="Proteomes" id="UP000832072"/>
    </source>
</evidence>
<dbReference type="EMBL" id="OM638103">
    <property type="protein sequence ID" value="UNY47068.1"/>
    <property type="molecule type" value="Genomic_DNA"/>
</dbReference>
<dbReference type="InterPro" id="IPR020367">
    <property type="entry name" value="Host_transcript_inhib_Alc"/>
</dbReference>
<proteinExistence type="predicted"/>